<keyword evidence="2" id="KW-1133">Transmembrane helix</keyword>
<dbReference type="PANTHER" id="PTHR48081:SF33">
    <property type="entry name" value="KYNURENINE FORMAMIDASE"/>
    <property type="match status" value="1"/>
</dbReference>
<dbReference type="InterPro" id="IPR029058">
    <property type="entry name" value="AB_hydrolase_fold"/>
</dbReference>
<dbReference type="InterPro" id="IPR049492">
    <property type="entry name" value="BD-FAE-like_dom"/>
</dbReference>
<feature type="transmembrane region" description="Helical" evidence="2">
    <location>
        <begin position="12"/>
        <end position="30"/>
    </location>
</feature>
<dbReference type="Pfam" id="PF20434">
    <property type="entry name" value="BD-FAE"/>
    <property type="match status" value="1"/>
</dbReference>
<dbReference type="Gene3D" id="3.40.50.1820">
    <property type="entry name" value="alpha/beta hydrolase"/>
    <property type="match status" value="1"/>
</dbReference>
<evidence type="ECO:0000259" key="3">
    <source>
        <dbReference type="Pfam" id="PF20434"/>
    </source>
</evidence>
<dbReference type="RefSeq" id="WP_307409620.1">
    <property type="nucleotide sequence ID" value="NZ_JAUSTW010000005.1"/>
</dbReference>
<organism evidence="4 5">
    <name type="scientific">Neobacillus ginsengisoli</name>
    <dbReference type="NCBI Taxonomy" id="904295"/>
    <lineage>
        <taxon>Bacteria</taxon>
        <taxon>Bacillati</taxon>
        <taxon>Bacillota</taxon>
        <taxon>Bacilli</taxon>
        <taxon>Bacillales</taxon>
        <taxon>Bacillaceae</taxon>
        <taxon>Neobacillus</taxon>
    </lineage>
</organism>
<accession>A0ABT9XXH6</accession>
<evidence type="ECO:0000313" key="5">
    <source>
        <dbReference type="Proteomes" id="UP001224122"/>
    </source>
</evidence>
<dbReference type="PANTHER" id="PTHR48081">
    <property type="entry name" value="AB HYDROLASE SUPERFAMILY PROTEIN C4A8.06C"/>
    <property type="match status" value="1"/>
</dbReference>
<keyword evidence="1" id="KW-0378">Hydrolase</keyword>
<dbReference type="SUPFAM" id="SSF53474">
    <property type="entry name" value="alpha/beta-Hydrolases"/>
    <property type="match status" value="1"/>
</dbReference>
<evidence type="ECO:0000256" key="1">
    <source>
        <dbReference type="ARBA" id="ARBA00022801"/>
    </source>
</evidence>
<keyword evidence="2" id="KW-0812">Transmembrane</keyword>
<reference evidence="4 5" key="1">
    <citation type="submission" date="2023-07" db="EMBL/GenBank/DDBJ databases">
        <title>Genomic Encyclopedia of Type Strains, Phase IV (KMG-IV): sequencing the most valuable type-strain genomes for metagenomic binning, comparative biology and taxonomic classification.</title>
        <authorList>
            <person name="Goeker M."/>
        </authorList>
    </citation>
    <scope>NUCLEOTIDE SEQUENCE [LARGE SCALE GENOMIC DNA]</scope>
    <source>
        <strain evidence="4 5">DSM 27594</strain>
    </source>
</reference>
<sequence length="289" mass="32261">MDIVKTLNKTRIYIFFLILLPLVIASVFYFNKHANGQAVKNLHLKYGDNAMQSFDLYAPNVTSTAKMPVIIYVHGGGWSGGDKDNVAEKPSFFTNKGYVFVSVNHRLSPKATYEEMANDISLSVKWIYENADNYHLDNTKINLMGHSAGGHLVMLIGTNPKYLNKVGLSPNSLKSIVNLEGPLDLTDFIQRFGTYKKVFGNDQKVWAEASPITYATNKNLPPMFLVTRRKDSISTFVQTTTTAGNTAEFFECKTLSHSGVTKFLGAAKSTEEAKNMTNEVVAFLNKYNR</sequence>
<dbReference type="EMBL" id="JAUSTW010000005">
    <property type="protein sequence ID" value="MDQ0200098.1"/>
    <property type="molecule type" value="Genomic_DNA"/>
</dbReference>
<dbReference type="InterPro" id="IPR050300">
    <property type="entry name" value="GDXG_lipolytic_enzyme"/>
</dbReference>
<gene>
    <name evidence="4" type="ORF">J2S10_003281</name>
</gene>
<keyword evidence="5" id="KW-1185">Reference proteome</keyword>
<protein>
    <submittedName>
        <fullName evidence="4">Acetyl esterase/lipase</fullName>
    </submittedName>
</protein>
<name>A0ABT9XXH6_9BACI</name>
<feature type="domain" description="BD-FAE-like" evidence="3">
    <location>
        <begin position="55"/>
        <end position="239"/>
    </location>
</feature>
<evidence type="ECO:0000313" key="4">
    <source>
        <dbReference type="EMBL" id="MDQ0200098.1"/>
    </source>
</evidence>
<dbReference type="Proteomes" id="UP001224122">
    <property type="component" value="Unassembled WGS sequence"/>
</dbReference>
<evidence type="ECO:0000256" key="2">
    <source>
        <dbReference type="SAM" id="Phobius"/>
    </source>
</evidence>
<keyword evidence="2" id="KW-0472">Membrane</keyword>
<comment type="caution">
    <text evidence="4">The sequence shown here is derived from an EMBL/GenBank/DDBJ whole genome shotgun (WGS) entry which is preliminary data.</text>
</comment>
<proteinExistence type="predicted"/>